<evidence type="ECO:0000256" key="1">
    <source>
        <dbReference type="ARBA" id="ARBA00006432"/>
    </source>
</evidence>
<dbReference type="AlphaFoldDB" id="A0A1N6CZU8"/>
<dbReference type="Proteomes" id="UP000185192">
    <property type="component" value="Unassembled WGS sequence"/>
</dbReference>
<gene>
    <name evidence="6" type="ORF">SAMN02745824_1331</name>
</gene>
<dbReference type="InterPro" id="IPR025110">
    <property type="entry name" value="AMP-bd_C"/>
</dbReference>
<dbReference type="EMBL" id="FSQW01000001">
    <property type="protein sequence ID" value="SIN64009.1"/>
    <property type="molecule type" value="Genomic_DNA"/>
</dbReference>
<dbReference type="STRING" id="1123272.SAMN02745824_1331"/>
<dbReference type="PANTHER" id="PTHR43347">
    <property type="entry name" value="ACYL-COA SYNTHETASE"/>
    <property type="match status" value="1"/>
</dbReference>
<name>A0A1N6CZU8_9SPHN</name>
<feature type="region of interest" description="Disordered" evidence="2">
    <location>
        <begin position="1"/>
        <end position="20"/>
    </location>
</feature>
<dbReference type="PROSITE" id="PS00455">
    <property type="entry name" value="AMP_BINDING"/>
    <property type="match status" value="1"/>
</dbReference>
<accession>A0A1N6CZU8</accession>
<comment type="similarity">
    <text evidence="1">Belongs to the ATP-dependent AMP-binding enzyme family.</text>
</comment>
<dbReference type="InterPro" id="IPR020845">
    <property type="entry name" value="AMP-binding_CS"/>
</dbReference>
<evidence type="ECO:0000313" key="6">
    <source>
        <dbReference type="EMBL" id="SIN64009.1"/>
    </source>
</evidence>
<feature type="domain" description="Acetyl-coenzyme A synthetase N-terminal" evidence="5">
    <location>
        <begin position="24"/>
        <end position="78"/>
    </location>
</feature>
<dbReference type="InterPro" id="IPR000873">
    <property type="entry name" value="AMP-dep_synth/lig_dom"/>
</dbReference>
<dbReference type="Gene3D" id="3.30.300.30">
    <property type="match status" value="1"/>
</dbReference>
<dbReference type="InterPro" id="IPR032387">
    <property type="entry name" value="ACAS_N"/>
</dbReference>
<dbReference type="FunFam" id="3.30.300.30:FF:000017">
    <property type="entry name" value="Acyl-CoA synthetase short-chain family member 3"/>
    <property type="match status" value="1"/>
</dbReference>
<dbReference type="SUPFAM" id="SSF56801">
    <property type="entry name" value="Acetyl-CoA synthetase-like"/>
    <property type="match status" value="1"/>
</dbReference>
<dbReference type="Pfam" id="PF00501">
    <property type="entry name" value="AMP-binding"/>
    <property type="match status" value="1"/>
</dbReference>
<feature type="domain" description="AMP-dependent synthetase/ligase" evidence="3">
    <location>
        <begin position="85"/>
        <end position="465"/>
    </location>
</feature>
<evidence type="ECO:0000313" key="7">
    <source>
        <dbReference type="Proteomes" id="UP000185192"/>
    </source>
</evidence>
<dbReference type="PANTHER" id="PTHR43347:SF3">
    <property type="entry name" value="ACYL-COA SYNTHETASE SHORT-CHAIN FAMILY MEMBER 3, MITOCHONDRIAL"/>
    <property type="match status" value="1"/>
</dbReference>
<dbReference type="Gene3D" id="3.40.50.12780">
    <property type="entry name" value="N-terminal domain of ligase-like"/>
    <property type="match status" value="1"/>
</dbReference>
<evidence type="ECO:0000259" key="3">
    <source>
        <dbReference type="Pfam" id="PF00501"/>
    </source>
</evidence>
<proteinExistence type="inferred from homology"/>
<evidence type="ECO:0000256" key="2">
    <source>
        <dbReference type="SAM" id="MobiDB-lite"/>
    </source>
</evidence>
<dbReference type="GO" id="GO:0050218">
    <property type="term" value="F:propionate-CoA ligase activity"/>
    <property type="evidence" value="ECO:0007669"/>
    <property type="project" value="TreeGrafter"/>
</dbReference>
<feature type="compositionally biased region" description="Basic and acidic residues" evidence="2">
    <location>
        <begin position="1"/>
        <end position="19"/>
    </location>
</feature>
<sequence length="650" mass="70792">MTDRVTYHGKSAKGEDMTTGHHNYASLSRHAFEQPERFWGGVAERLNWTRKWDQVVGEGQGPIPRWFGGGQINACYNCVDRHVEQGFGEDTALIYESPVTGTSRQLSFRELRDATARLGGAMRQQGVTLGDRVLIYMPNSPEAVIAMLACARIGAIHSVVFGGFAARELAARIDDATPKLILAASCGIEGAKILPYQPILDEACTISAHQPDGTIYWQREQHQADLTGARAMDWVTELAAAEPVACEPVDATHPLYILYTSGTTGQPKGIVRDTGGYLVALSWTMEGLYNCPPGETYWAASDVGWVVGHSYIVYGPLLNRNATVIFEGKPVGTPDAGIFWQIMAKHKVRSFFTAPTAIRAIKQVDPDGDLAAGEDLSALQAVYLAGERTDPSTLEWIEILLGKPVVDHWWQTETGWAICGNPLGVEPLPVKPGSTSVPMPGWQIECLDEQGNPVAANETGAIVARLPLPPGAAPTLWNAEERYVEAYLERYAGYYLSGDAGFIDEDGFVYVMTRTDDVINVAGHRLSSSAMEEVLAANPAVAECAVVGVHDELKGQIPAGFVVLKAGVGATVEELCAELVQDVRREIGPVAAFKRVHLVSKLPKTRSGKILRRNIRQIADGEEPKVPATIEDLSVLDEYLQLFEKREEKS</sequence>
<evidence type="ECO:0000259" key="5">
    <source>
        <dbReference type="Pfam" id="PF16177"/>
    </source>
</evidence>
<keyword evidence="7" id="KW-1185">Reference proteome</keyword>
<reference evidence="7" key="1">
    <citation type="submission" date="2016-11" db="EMBL/GenBank/DDBJ databases">
        <authorList>
            <person name="Varghese N."/>
            <person name="Submissions S."/>
        </authorList>
    </citation>
    <scope>NUCLEOTIDE SEQUENCE [LARGE SCALE GENOMIC DNA]</scope>
    <source>
        <strain evidence="7">DSM 22363</strain>
    </source>
</reference>
<evidence type="ECO:0000259" key="4">
    <source>
        <dbReference type="Pfam" id="PF13193"/>
    </source>
</evidence>
<organism evidence="6 7">
    <name type="scientific">Parasphingorhabdus marina DSM 22363</name>
    <dbReference type="NCBI Taxonomy" id="1123272"/>
    <lineage>
        <taxon>Bacteria</taxon>
        <taxon>Pseudomonadati</taxon>
        <taxon>Pseudomonadota</taxon>
        <taxon>Alphaproteobacteria</taxon>
        <taxon>Sphingomonadales</taxon>
        <taxon>Sphingomonadaceae</taxon>
        <taxon>Parasphingorhabdus</taxon>
    </lineage>
</organism>
<dbReference type="Pfam" id="PF13193">
    <property type="entry name" value="AMP-binding_C"/>
    <property type="match status" value="1"/>
</dbReference>
<feature type="domain" description="AMP-binding enzyme C-terminal" evidence="4">
    <location>
        <begin position="531"/>
        <end position="609"/>
    </location>
</feature>
<dbReference type="InterPro" id="IPR042099">
    <property type="entry name" value="ANL_N_sf"/>
</dbReference>
<dbReference type="InterPro" id="IPR045851">
    <property type="entry name" value="AMP-bd_C_sf"/>
</dbReference>
<dbReference type="Pfam" id="PF16177">
    <property type="entry name" value="ACAS_N"/>
    <property type="match status" value="1"/>
</dbReference>
<protein>
    <submittedName>
        <fullName evidence="6">Propionyl-CoA synthetase</fullName>
    </submittedName>
</protein>